<name>A0A6F8ZHM9_9FIRM</name>
<evidence type="ECO:0000313" key="3">
    <source>
        <dbReference type="EMBL" id="CAB1129387.1"/>
    </source>
</evidence>
<gene>
    <name evidence="3" type="ORF">R50_1890</name>
</gene>
<proteinExistence type="predicted"/>
<evidence type="ECO:0000256" key="1">
    <source>
        <dbReference type="SAM" id="MobiDB-lite"/>
    </source>
</evidence>
<accession>A0A6F8ZHM9</accession>
<dbReference type="Proteomes" id="UP000503399">
    <property type="component" value="Chromosome"/>
</dbReference>
<evidence type="ECO:0000313" key="4">
    <source>
        <dbReference type="Proteomes" id="UP000503399"/>
    </source>
</evidence>
<sequence>MPSIGSELIRAQFGSRAVLSVHGPRQPRVVGPARPAPPSPRPLGHGVRVDPPEPLALFEDVPYEIRIYAPQPIALELGDHSLPLDWGGPLSADAWVLGTARVTLRALGWARFYLPELQQGLAIPVRARKLDYDQDYWAMLYDLEETARGLAARLHSTSREEVLEASVPIDLGAYWRRMLEALWEDMAQAISRAWAQLPVQAQRLDTVAAFDRLKRPRPADVRLWHQRQPPRQAVTRLEWVHRIPERQYLLDLLDYLLTRLKTLPSSPPLARMRRSVKRLRLQLCAELPANRLQPPPIPQGVLAQTLAPLQQVIQLHRRLNHGLLLSAGPIGVALEDVHRLYEYWVYLRLVATVVTETGGTLQDGIGIRRARHPLEVVFAEGQDQATIRLRDGRRLQVGYQPYYQRLPTVDQQPDNVITVTGDDTLLIFDAKYRFEHNETARQKYAEPGLEIPPIEAINQMHQYRDAIVIPVPPSALTWERRVRAAVTVFPLPADQHPRFADHRFWHSIGSVQVGAVPLLPGHDTLFRQVVRDLLALVNPGA</sequence>
<organism evidence="3 4">
    <name type="scientific">Candidatus Hydrogenisulfobacillus filiaventi</name>
    <dbReference type="NCBI Taxonomy" id="2707344"/>
    <lineage>
        <taxon>Bacteria</taxon>
        <taxon>Bacillati</taxon>
        <taxon>Bacillota</taxon>
        <taxon>Clostridia</taxon>
        <taxon>Eubacteriales</taxon>
        <taxon>Clostridiales Family XVII. Incertae Sedis</taxon>
        <taxon>Candidatus Hydrogenisulfobacillus</taxon>
    </lineage>
</organism>
<dbReference type="InterPro" id="IPR018633">
    <property type="entry name" value="DUF2357"/>
</dbReference>
<feature type="compositionally biased region" description="Low complexity" evidence="1">
    <location>
        <begin position="23"/>
        <end position="33"/>
    </location>
</feature>
<reference evidence="3 4" key="1">
    <citation type="submission" date="2020-02" db="EMBL/GenBank/DDBJ databases">
        <authorList>
            <person name="Hogendoorn C."/>
        </authorList>
    </citation>
    <scope>NUCLEOTIDE SEQUENCE [LARGE SCALE GENOMIC DNA]</scope>
    <source>
        <strain evidence="3">R501</strain>
    </source>
</reference>
<feature type="domain" description="DUF2357" evidence="2">
    <location>
        <begin position="118"/>
        <end position="232"/>
    </location>
</feature>
<dbReference type="AlphaFoldDB" id="A0A6F8ZHM9"/>
<protein>
    <recommendedName>
        <fullName evidence="2">DUF2357 domain-containing protein</fullName>
    </recommendedName>
</protein>
<keyword evidence="4" id="KW-1185">Reference proteome</keyword>
<feature type="region of interest" description="Disordered" evidence="1">
    <location>
        <begin position="23"/>
        <end position="48"/>
    </location>
</feature>
<dbReference type="EMBL" id="LR778114">
    <property type="protein sequence ID" value="CAB1129387.1"/>
    <property type="molecule type" value="Genomic_DNA"/>
</dbReference>
<dbReference type="Pfam" id="PF04411">
    <property type="entry name" value="PDDEXK_7"/>
    <property type="match status" value="1"/>
</dbReference>
<dbReference type="KEGG" id="hfv:R50_1890"/>
<evidence type="ECO:0000259" key="2">
    <source>
        <dbReference type="Pfam" id="PF09823"/>
    </source>
</evidence>
<dbReference type="InterPro" id="IPR007505">
    <property type="entry name" value="PDDEXK_7"/>
</dbReference>
<dbReference type="Pfam" id="PF09823">
    <property type="entry name" value="DUF2357"/>
    <property type="match status" value="1"/>
</dbReference>